<dbReference type="KEGG" id="sect:A359_00140"/>
<organism evidence="2 3">
    <name type="scientific">secondary endosymbiont of Ctenarytaina eucalypti</name>
    <dbReference type="NCBI Taxonomy" id="1199245"/>
    <lineage>
        <taxon>Bacteria</taxon>
        <taxon>Pseudomonadati</taxon>
        <taxon>Pseudomonadota</taxon>
        <taxon>Gammaproteobacteria</taxon>
        <taxon>Enterobacterales</taxon>
        <taxon>Enterobacteriaceae</taxon>
        <taxon>aphid secondary symbionts</taxon>
    </lineage>
</organism>
<evidence type="ECO:0000313" key="2">
    <source>
        <dbReference type="EMBL" id="AFP84423.1"/>
    </source>
</evidence>
<dbReference type="RefSeq" id="WP_014887722.1">
    <property type="nucleotide sequence ID" value="NC_018419.1"/>
</dbReference>
<dbReference type="HOGENOM" id="CLU_2452894_0_0_6"/>
<accession>J3YR16</accession>
<keyword evidence="1" id="KW-1133">Transmembrane helix</keyword>
<proteinExistence type="predicted"/>
<reference evidence="2 3" key="1">
    <citation type="journal article" date="2012" name="Mol. Biol. Evol.">
        <title>Genome reduction and co-evolution between the primary and secondary bacterial symbionts of psyllids.</title>
        <authorList>
            <person name="Sloan D.B."/>
            <person name="Moran N.A."/>
        </authorList>
    </citation>
    <scope>NUCLEOTIDE SEQUENCE [LARGE SCALE GENOMIC DNA]</scope>
    <source>
        <strain evidence="2">Ceuc_S</strain>
    </source>
</reference>
<keyword evidence="1" id="KW-0812">Transmembrane</keyword>
<evidence type="ECO:0000313" key="3">
    <source>
        <dbReference type="Proteomes" id="UP000003936"/>
    </source>
</evidence>
<protein>
    <submittedName>
        <fullName evidence="2">Uncharacterized protein</fullName>
    </submittedName>
</protein>
<dbReference type="Proteomes" id="UP000003936">
    <property type="component" value="Chromosome"/>
</dbReference>
<keyword evidence="1" id="KW-0472">Membrane</keyword>
<dbReference type="AlphaFoldDB" id="J3YR16"/>
<gene>
    <name evidence="2" type="ORF">A359_00140</name>
</gene>
<name>J3YR16_9ENTR</name>
<feature type="transmembrane region" description="Helical" evidence="1">
    <location>
        <begin position="34"/>
        <end position="55"/>
    </location>
</feature>
<keyword evidence="3" id="KW-1185">Reference proteome</keyword>
<evidence type="ECO:0000256" key="1">
    <source>
        <dbReference type="SAM" id="Phobius"/>
    </source>
</evidence>
<sequence length="89" mass="10492">MVEHKKDIMLMNIQKNTEAIQDEQKEIKCAIKRVNFFLLTLALLALIVSMLVFGVCMSCKYKIDNNLKMITTEYDKLKSLEKRFKKFMP</sequence>
<dbReference type="EMBL" id="CP003546">
    <property type="protein sequence ID" value="AFP84423.1"/>
    <property type="molecule type" value="Genomic_DNA"/>
</dbReference>